<dbReference type="PANTHER" id="PTHR38742:SF1">
    <property type="entry name" value="SECRETED PROTEIN C"/>
    <property type="match status" value="1"/>
</dbReference>
<organism evidence="1">
    <name type="scientific">Strombidium rassoulzadegani</name>
    <dbReference type="NCBI Taxonomy" id="1082188"/>
    <lineage>
        <taxon>Eukaryota</taxon>
        <taxon>Sar</taxon>
        <taxon>Alveolata</taxon>
        <taxon>Ciliophora</taxon>
        <taxon>Intramacronucleata</taxon>
        <taxon>Spirotrichea</taxon>
        <taxon>Oligotrichia</taxon>
        <taxon>Strombidiidae</taxon>
        <taxon>Strombidium</taxon>
    </lineage>
</organism>
<proteinExistence type="predicted"/>
<reference evidence="1" key="1">
    <citation type="submission" date="2021-01" db="EMBL/GenBank/DDBJ databases">
        <authorList>
            <person name="Corre E."/>
            <person name="Pelletier E."/>
            <person name="Niang G."/>
            <person name="Scheremetjew M."/>
            <person name="Finn R."/>
            <person name="Kale V."/>
            <person name="Holt S."/>
            <person name="Cochrane G."/>
            <person name="Meng A."/>
            <person name="Brown T."/>
            <person name="Cohen L."/>
        </authorList>
    </citation>
    <scope>NUCLEOTIDE SEQUENCE</scope>
    <source>
        <strain evidence="1">Ras09</strain>
    </source>
</reference>
<protein>
    <submittedName>
        <fullName evidence="1">Uncharacterized protein</fullName>
    </submittedName>
</protein>
<dbReference type="PANTHER" id="PTHR38742">
    <property type="entry name" value="PROTEIN GP17"/>
    <property type="match status" value="1"/>
</dbReference>
<evidence type="ECO:0000313" key="1">
    <source>
        <dbReference type="EMBL" id="CAE0234350.1"/>
    </source>
</evidence>
<sequence>MKILSAITAIIATRYQMDAAGVEEFVGGLIFGLIKKDDLPEIQKCLKDSENLEVQIVNALADVSKGDLQDILKGVQEIGQILQELPVDLSDCQGMSGDIAKIENWASIFSHPTTLITTLTKNLLSNWKDVVAEVSQTSSDYSSADYYKVGEDVGDLLILSVGPISKASNVTMESVDWSALQNNLGGLY</sequence>
<gene>
    <name evidence="1" type="ORF">SRAS04492_LOCUS6154</name>
</gene>
<accession>A0A7S3CQ13</accession>
<dbReference type="AlphaFoldDB" id="A0A7S3CQ13"/>
<name>A0A7S3CQ13_9SPIT</name>
<dbReference type="EMBL" id="HBIA01012153">
    <property type="protein sequence ID" value="CAE0234350.1"/>
    <property type="molecule type" value="Transcribed_RNA"/>
</dbReference>